<dbReference type="SUPFAM" id="SSF46785">
    <property type="entry name" value="Winged helix' DNA-binding domain"/>
    <property type="match status" value="1"/>
</dbReference>
<feature type="domain" description="Transcription regulator PadR C-terminal" evidence="2">
    <location>
        <begin position="90"/>
        <end position="172"/>
    </location>
</feature>
<comment type="caution">
    <text evidence="3">The sequence shown here is derived from an EMBL/GenBank/DDBJ whole genome shotgun (WGS) entry which is preliminary data.</text>
</comment>
<dbReference type="AlphaFoldDB" id="A0A846Y0V4"/>
<dbReference type="Pfam" id="PF10400">
    <property type="entry name" value="Vir_act_alpha_C"/>
    <property type="match status" value="1"/>
</dbReference>
<organism evidence="3 4">
    <name type="scientific">Nocardia vermiculata</name>
    <dbReference type="NCBI Taxonomy" id="257274"/>
    <lineage>
        <taxon>Bacteria</taxon>
        <taxon>Bacillati</taxon>
        <taxon>Actinomycetota</taxon>
        <taxon>Actinomycetes</taxon>
        <taxon>Mycobacteriales</taxon>
        <taxon>Nocardiaceae</taxon>
        <taxon>Nocardia</taxon>
    </lineage>
</organism>
<dbReference type="InterPro" id="IPR036388">
    <property type="entry name" value="WH-like_DNA-bd_sf"/>
</dbReference>
<sequence length="179" mass="20319">MSLRHALLGLLEDGPASGYELTRRFELSLQKYAWTAQQSHIYPELNKLAVEELITVVDEGARGRRTYAITPAGRDELRAWLISPIKPRAVRDELMLRMCLLSALEIPDARALVQQYAEQAQRELAALQSITEAADTQAHPRGRLRFGRLAADLGVRQYTAVLEWAEWARRQLNEAEPRS</sequence>
<gene>
    <name evidence="3" type="ORF">HGA08_11860</name>
</gene>
<dbReference type="Proteomes" id="UP000565711">
    <property type="component" value="Unassembled WGS sequence"/>
</dbReference>
<dbReference type="InterPro" id="IPR005149">
    <property type="entry name" value="Tscrpt_reg_PadR_N"/>
</dbReference>
<dbReference type="PANTHER" id="PTHR43252:SF6">
    <property type="entry name" value="NEGATIVE TRANSCRIPTION REGULATOR PADR"/>
    <property type="match status" value="1"/>
</dbReference>
<reference evidence="3 4" key="1">
    <citation type="submission" date="2020-04" db="EMBL/GenBank/DDBJ databases">
        <title>MicrobeNet Type strains.</title>
        <authorList>
            <person name="Nicholson A.C."/>
        </authorList>
    </citation>
    <scope>NUCLEOTIDE SEQUENCE [LARGE SCALE GENOMIC DNA]</scope>
    <source>
        <strain evidence="3 4">JCM 12354</strain>
    </source>
</reference>
<dbReference type="Gene3D" id="1.10.10.10">
    <property type="entry name" value="Winged helix-like DNA-binding domain superfamily/Winged helix DNA-binding domain"/>
    <property type="match status" value="1"/>
</dbReference>
<accession>A0A846Y0V4</accession>
<name>A0A846Y0V4_9NOCA</name>
<dbReference type="InterPro" id="IPR018309">
    <property type="entry name" value="Tscrpt_reg_PadR_C"/>
</dbReference>
<evidence type="ECO:0000313" key="4">
    <source>
        <dbReference type="Proteomes" id="UP000565711"/>
    </source>
</evidence>
<evidence type="ECO:0000259" key="2">
    <source>
        <dbReference type="Pfam" id="PF10400"/>
    </source>
</evidence>
<evidence type="ECO:0000313" key="3">
    <source>
        <dbReference type="EMBL" id="NKY50908.1"/>
    </source>
</evidence>
<evidence type="ECO:0000259" key="1">
    <source>
        <dbReference type="Pfam" id="PF03551"/>
    </source>
</evidence>
<dbReference type="PANTHER" id="PTHR43252">
    <property type="entry name" value="TRANSCRIPTIONAL REGULATOR YQJI"/>
    <property type="match status" value="1"/>
</dbReference>
<dbReference type="Gene3D" id="6.10.140.190">
    <property type="match status" value="1"/>
</dbReference>
<protein>
    <submittedName>
        <fullName evidence="3">PadR family transcriptional regulator</fullName>
    </submittedName>
</protein>
<dbReference type="RefSeq" id="WP_067873809.1">
    <property type="nucleotide sequence ID" value="NZ_JAAXOP010000005.1"/>
</dbReference>
<proteinExistence type="predicted"/>
<dbReference type="EMBL" id="JAAXOP010000005">
    <property type="protein sequence ID" value="NKY50908.1"/>
    <property type="molecule type" value="Genomic_DNA"/>
</dbReference>
<feature type="domain" description="Transcription regulator PadR N-terminal" evidence="1">
    <location>
        <begin position="7"/>
        <end position="78"/>
    </location>
</feature>
<keyword evidence="4" id="KW-1185">Reference proteome</keyword>
<dbReference type="InterPro" id="IPR036390">
    <property type="entry name" value="WH_DNA-bd_sf"/>
</dbReference>
<dbReference type="Pfam" id="PF03551">
    <property type="entry name" value="PadR"/>
    <property type="match status" value="1"/>
</dbReference>